<keyword evidence="2" id="KW-1185">Reference proteome</keyword>
<accession>A0A4R7FFH3</accession>
<dbReference type="EMBL" id="SOAM01000004">
    <property type="protein sequence ID" value="TDS74893.1"/>
    <property type="molecule type" value="Genomic_DNA"/>
</dbReference>
<organism evidence="1 2">
    <name type="scientific">Amnibacterium kyonggiense</name>
    <dbReference type="NCBI Taxonomy" id="595671"/>
    <lineage>
        <taxon>Bacteria</taxon>
        <taxon>Bacillati</taxon>
        <taxon>Actinomycetota</taxon>
        <taxon>Actinomycetes</taxon>
        <taxon>Micrococcales</taxon>
        <taxon>Microbacteriaceae</taxon>
        <taxon>Amnibacterium</taxon>
    </lineage>
</organism>
<proteinExistence type="predicted"/>
<sequence length="39" mass="4475">MYWGHRLWFCQGWRHSFSAVAVEDGITQEVRIVPAAAAQ</sequence>
<reference evidence="1 2" key="1">
    <citation type="submission" date="2019-03" db="EMBL/GenBank/DDBJ databases">
        <title>Genomic Encyclopedia of Archaeal and Bacterial Type Strains, Phase II (KMG-II): from individual species to whole genera.</title>
        <authorList>
            <person name="Goeker M."/>
        </authorList>
    </citation>
    <scope>NUCLEOTIDE SEQUENCE [LARGE SCALE GENOMIC DNA]</scope>
    <source>
        <strain evidence="1 2">DSM 24782</strain>
    </source>
</reference>
<evidence type="ECO:0000313" key="1">
    <source>
        <dbReference type="EMBL" id="TDS74893.1"/>
    </source>
</evidence>
<evidence type="ECO:0000313" key="2">
    <source>
        <dbReference type="Proteomes" id="UP000295344"/>
    </source>
</evidence>
<gene>
    <name evidence="1" type="ORF">CLV52_3415</name>
</gene>
<dbReference type="Proteomes" id="UP000295344">
    <property type="component" value="Unassembled WGS sequence"/>
</dbReference>
<dbReference type="AlphaFoldDB" id="A0A4R7FFH3"/>
<comment type="caution">
    <text evidence="1">The sequence shown here is derived from an EMBL/GenBank/DDBJ whole genome shotgun (WGS) entry which is preliminary data.</text>
</comment>
<protein>
    <submittedName>
        <fullName evidence="1">Uncharacterized protein</fullName>
    </submittedName>
</protein>
<name>A0A4R7FFH3_9MICO</name>